<accession>A0A5R9GHK6</accession>
<dbReference type="AlphaFoldDB" id="A0A5R9GHK6"/>
<evidence type="ECO:0000313" key="1">
    <source>
        <dbReference type="EMBL" id="TLS52864.1"/>
    </source>
</evidence>
<gene>
    <name evidence="1" type="ORF">FE782_05675</name>
</gene>
<evidence type="ECO:0000313" key="2">
    <source>
        <dbReference type="Proteomes" id="UP000309676"/>
    </source>
</evidence>
<name>A0A5R9GHK6_9BACL</name>
<protein>
    <submittedName>
        <fullName evidence="1">Uncharacterized protein</fullName>
    </submittedName>
</protein>
<sequence length="105" mass="11648">MSRRYRITREFQQDVPSPRTISLEECKAYFASKPDFTYSPVYTVTGTGGAATMSIEGDFFLWSFGDASIPFRHYDGDLYVSGANDAVIPKMLEVASELKADVSDG</sequence>
<dbReference type="Proteomes" id="UP000309676">
    <property type="component" value="Unassembled WGS sequence"/>
</dbReference>
<keyword evidence="2" id="KW-1185">Reference proteome</keyword>
<reference evidence="1 2" key="1">
    <citation type="submission" date="2019-05" db="EMBL/GenBank/DDBJ databases">
        <authorList>
            <person name="Narsing Rao M.P."/>
            <person name="Li W.J."/>
        </authorList>
    </citation>
    <scope>NUCLEOTIDE SEQUENCE [LARGE SCALE GENOMIC DNA]</scope>
    <source>
        <strain evidence="1 2">SYSU_K30003</strain>
    </source>
</reference>
<dbReference type="EMBL" id="VCIW01000003">
    <property type="protein sequence ID" value="TLS52864.1"/>
    <property type="molecule type" value="Genomic_DNA"/>
</dbReference>
<dbReference type="RefSeq" id="WP_138193104.1">
    <property type="nucleotide sequence ID" value="NZ_VCIW01000003.1"/>
</dbReference>
<comment type="caution">
    <text evidence="1">The sequence shown here is derived from an EMBL/GenBank/DDBJ whole genome shotgun (WGS) entry which is preliminary data.</text>
</comment>
<dbReference type="OrthoDB" id="2453499at2"/>
<proteinExistence type="predicted"/>
<organism evidence="1 2">
    <name type="scientific">Paenibacillus antri</name>
    <dbReference type="NCBI Taxonomy" id="2582848"/>
    <lineage>
        <taxon>Bacteria</taxon>
        <taxon>Bacillati</taxon>
        <taxon>Bacillota</taxon>
        <taxon>Bacilli</taxon>
        <taxon>Bacillales</taxon>
        <taxon>Paenibacillaceae</taxon>
        <taxon>Paenibacillus</taxon>
    </lineage>
</organism>